<evidence type="ECO:0000256" key="1">
    <source>
        <dbReference type="SAM" id="SignalP"/>
    </source>
</evidence>
<dbReference type="EMBL" id="WESC01000001">
    <property type="protein sequence ID" value="KAB7742833.1"/>
    <property type="molecule type" value="Genomic_DNA"/>
</dbReference>
<name>A0A6N6VMA6_9HYPH</name>
<feature type="domain" description="Pilus formation protein N-terminal" evidence="2">
    <location>
        <begin position="29"/>
        <end position="97"/>
    </location>
</feature>
<evidence type="ECO:0000313" key="4">
    <source>
        <dbReference type="Proteomes" id="UP000468901"/>
    </source>
</evidence>
<sequence>MLSTSRKTLRLAGCAALALGFLSSGAEAGNFKVELNEQKVLHLAAPIATVMVGNPAIADVLVENSQTVYVLGRSYGKTNFIALDAAGKQIVQYDLDVVAQSGGVVTLVRGTGQATYSCSPRCEPVLNPSDSGESFSKTLNQSSALAGAASGAATSASAAQTPQ</sequence>
<gene>
    <name evidence="3" type="ORF">F2P47_01515</name>
</gene>
<comment type="caution">
    <text evidence="3">The sequence shown here is derived from an EMBL/GenBank/DDBJ whole genome shotgun (WGS) entry which is preliminary data.</text>
</comment>
<accession>A0A6N6VMA6</accession>
<evidence type="ECO:0000259" key="2">
    <source>
        <dbReference type="Pfam" id="PF13629"/>
    </source>
</evidence>
<organism evidence="3 4">
    <name type="scientific">Parvibaculum sedimenti</name>
    <dbReference type="NCBI Taxonomy" id="2608632"/>
    <lineage>
        <taxon>Bacteria</taxon>
        <taxon>Pseudomonadati</taxon>
        <taxon>Pseudomonadota</taxon>
        <taxon>Alphaproteobacteria</taxon>
        <taxon>Hyphomicrobiales</taxon>
        <taxon>Parvibaculaceae</taxon>
        <taxon>Parvibaculum</taxon>
    </lineage>
</organism>
<dbReference type="Pfam" id="PF13629">
    <property type="entry name" value="T2SS-T3SS_pil_N"/>
    <property type="match status" value="1"/>
</dbReference>
<proteinExistence type="predicted"/>
<reference evidence="3 4" key="1">
    <citation type="submission" date="2019-09" db="EMBL/GenBank/DDBJ databases">
        <title>Parvibaculum sedimenti sp. nov., isolated from sediment.</title>
        <authorList>
            <person name="Wang Y."/>
        </authorList>
    </citation>
    <scope>NUCLEOTIDE SEQUENCE [LARGE SCALE GENOMIC DNA]</scope>
    <source>
        <strain evidence="3 4">HXT-9</strain>
    </source>
</reference>
<dbReference type="InterPro" id="IPR032789">
    <property type="entry name" value="T2SS-T3SS_pil_N"/>
</dbReference>
<protein>
    <submittedName>
        <fullName evidence="3">Pilus assembly protein CpaC</fullName>
    </submittedName>
</protein>
<dbReference type="Proteomes" id="UP000468901">
    <property type="component" value="Unassembled WGS sequence"/>
</dbReference>
<evidence type="ECO:0000313" key="3">
    <source>
        <dbReference type="EMBL" id="KAB7742833.1"/>
    </source>
</evidence>
<dbReference type="AlphaFoldDB" id="A0A6N6VMA6"/>
<keyword evidence="1" id="KW-0732">Signal</keyword>
<keyword evidence="4" id="KW-1185">Reference proteome</keyword>
<feature type="signal peptide" evidence="1">
    <location>
        <begin position="1"/>
        <end position="28"/>
    </location>
</feature>
<dbReference type="RefSeq" id="WP_152214384.1">
    <property type="nucleotide sequence ID" value="NZ_WESC01000001.1"/>
</dbReference>
<feature type="chain" id="PRO_5026877464" evidence="1">
    <location>
        <begin position="29"/>
        <end position="163"/>
    </location>
</feature>